<dbReference type="InterPro" id="IPR008928">
    <property type="entry name" value="6-hairpin_glycosidase_sf"/>
</dbReference>
<protein>
    <submittedName>
        <fullName evidence="1">Uncharacterized protein</fullName>
    </submittedName>
</protein>
<dbReference type="Proteomes" id="UP000198846">
    <property type="component" value="Unassembled WGS sequence"/>
</dbReference>
<name>A0A1H3W1F8_BIZPA</name>
<dbReference type="GO" id="GO:0005975">
    <property type="term" value="P:carbohydrate metabolic process"/>
    <property type="evidence" value="ECO:0007669"/>
    <property type="project" value="InterPro"/>
</dbReference>
<dbReference type="STRING" id="283786.SAMN04487990_102175"/>
<gene>
    <name evidence="1" type="ORF">SAMN04487990_102175</name>
</gene>
<keyword evidence="2" id="KW-1185">Reference proteome</keyword>
<dbReference type="AlphaFoldDB" id="A0A1H3W1F8"/>
<proteinExistence type="predicted"/>
<dbReference type="SUPFAM" id="SSF48208">
    <property type="entry name" value="Six-hairpin glycosidases"/>
    <property type="match status" value="1"/>
</dbReference>
<sequence>MDADSLETYDPYDIWKTSLGFQIKNLFNKNRYVGGVLAVSATLFDMLNQRRRLFYEKQEYPVVRAFAALISLNEYKNSQEAVCLNVAKQHIDWLVENRTEGYKNYCWGINIKLPVAKDLIYPKNTPFSTNTPYVLEALIAYYKISNDKAILKVILSVYAFLEDDIKIMLETESELATSYGPFKDRIIVNAVSYSMYSYALLLDFLPEQSSYIKNKIQKMYNFIKNNQNKDGSWFYAPLDNRSFIDCFHSCFILKNLIKTMVYVPLNNGDEVVANGYAYVKSAFFDSETDLCRRFSMSNKPSIIKWDLYDNAEMINLALLLKDYKFATIINKSVKRHFIKGEEIYSQINYLGKRINRNTLRWAVMPYLYAESKLSHYVKQN</sequence>
<accession>A0A1H3W1F8</accession>
<reference evidence="1 2" key="1">
    <citation type="submission" date="2016-10" db="EMBL/GenBank/DDBJ databases">
        <authorList>
            <person name="de Groot N.N."/>
        </authorList>
    </citation>
    <scope>NUCLEOTIDE SEQUENCE [LARGE SCALE GENOMIC DNA]</scope>
    <source>
        <strain evidence="1 2">DSM 23842</strain>
    </source>
</reference>
<evidence type="ECO:0000313" key="2">
    <source>
        <dbReference type="Proteomes" id="UP000198846"/>
    </source>
</evidence>
<organism evidence="1 2">
    <name type="scientific">Bizionia paragorgiae</name>
    <dbReference type="NCBI Taxonomy" id="283786"/>
    <lineage>
        <taxon>Bacteria</taxon>
        <taxon>Pseudomonadati</taxon>
        <taxon>Bacteroidota</taxon>
        <taxon>Flavobacteriia</taxon>
        <taxon>Flavobacteriales</taxon>
        <taxon>Flavobacteriaceae</taxon>
        <taxon>Bizionia</taxon>
    </lineage>
</organism>
<evidence type="ECO:0000313" key="1">
    <source>
        <dbReference type="EMBL" id="SDZ80957.1"/>
    </source>
</evidence>
<dbReference type="EMBL" id="FNQK01000002">
    <property type="protein sequence ID" value="SDZ80957.1"/>
    <property type="molecule type" value="Genomic_DNA"/>
</dbReference>